<dbReference type="AlphaFoldDB" id="A0A5J9VP35"/>
<comment type="caution">
    <text evidence="2">The sequence shown here is derived from an EMBL/GenBank/DDBJ whole genome shotgun (WGS) entry which is preliminary data.</text>
</comment>
<evidence type="ECO:0000313" key="3">
    <source>
        <dbReference type="Proteomes" id="UP000324897"/>
    </source>
</evidence>
<dbReference type="Gramene" id="TVU37234">
    <property type="protein sequence ID" value="TVU37234"/>
    <property type="gene ID" value="EJB05_10537"/>
</dbReference>
<feature type="compositionally biased region" description="Polar residues" evidence="1">
    <location>
        <begin position="13"/>
        <end position="24"/>
    </location>
</feature>
<reference evidence="2 3" key="1">
    <citation type="journal article" date="2019" name="Sci. Rep.">
        <title>A high-quality genome of Eragrostis curvula grass provides insights into Poaceae evolution and supports new strategies to enhance forage quality.</title>
        <authorList>
            <person name="Carballo J."/>
            <person name="Santos B.A.C.M."/>
            <person name="Zappacosta D."/>
            <person name="Garbus I."/>
            <person name="Selva J.P."/>
            <person name="Gallo C.A."/>
            <person name="Diaz A."/>
            <person name="Albertini E."/>
            <person name="Caccamo M."/>
            <person name="Echenique V."/>
        </authorList>
    </citation>
    <scope>NUCLEOTIDE SEQUENCE [LARGE SCALE GENOMIC DNA]</scope>
    <source>
        <strain evidence="3">cv. Victoria</strain>
        <tissue evidence="2">Leaf</tissue>
    </source>
</reference>
<accession>A0A5J9VP35</accession>
<feature type="compositionally biased region" description="Polar residues" evidence="1">
    <location>
        <begin position="31"/>
        <end position="44"/>
    </location>
</feature>
<dbReference type="OrthoDB" id="687262at2759"/>
<feature type="non-terminal residue" evidence="2">
    <location>
        <position position="1"/>
    </location>
</feature>
<sequence>MGHRSKRAEAPLPQSNPGSSTSVDQVPVLPQGSSTPVPWWSTQVPQAGSSAAGPPWGAPPPLQQSAGPSAGAWWPASTGSGAPPRIDKHQFFYIEIEESGMDSHMPGGFVGFLNNPWSPILPQQNPPRCAPRSASGPQYSPLINLEKCDEVADGARTNKRLEWTKDEEVRLVNAWLENSTDPINGNGKKTDRYWGDVTEFYNSTTPKHRTRTMKQLKDHFLKIKKKVGWFCSVWKDANAVYSSGQSDDQLMDKAQIMYEEDYKDGPFMLKHCWVILRDKPKWHAHLNLNKRKVNDDENLGEHTHVPDDKADERPIGNKAAKAQRNGKVKGKVVDYPSHLDEVVQKLVEIQGTEESRNEMLETQKRVSSERLEAARLSHLAAKENAKSAMWETYGVLSMKNTSEMSDDVKAEHLMALKCGGCMILVVLPQERLMTVDRGCIK</sequence>
<feature type="compositionally biased region" description="Low complexity" evidence="1">
    <location>
        <begin position="45"/>
        <end position="55"/>
    </location>
</feature>
<gene>
    <name evidence="2" type="ORF">EJB05_10537</name>
</gene>
<proteinExistence type="predicted"/>
<dbReference type="PANTHER" id="PTHR45224:SF16">
    <property type="entry name" value="OS01G0527900 PROTEIN"/>
    <property type="match status" value="1"/>
</dbReference>
<organism evidence="2 3">
    <name type="scientific">Eragrostis curvula</name>
    <name type="common">weeping love grass</name>
    <dbReference type="NCBI Taxonomy" id="38414"/>
    <lineage>
        <taxon>Eukaryota</taxon>
        <taxon>Viridiplantae</taxon>
        <taxon>Streptophyta</taxon>
        <taxon>Embryophyta</taxon>
        <taxon>Tracheophyta</taxon>
        <taxon>Spermatophyta</taxon>
        <taxon>Magnoliopsida</taxon>
        <taxon>Liliopsida</taxon>
        <taxon>Poales</taxon>
        <taxon>Poaceae</taxon>
        <taxon>PACMAD clade</taxon>
        <taxon>Chloridoideae</taxon>
        <taxon>Eragrostideae</taxon>
        <taxon>Eragrostidinae</taxon>
        <taxon>Eragrostis</taxon>
    </lineage>
</organism>
<evidence type="ECO:0000256" key="1">
    <source>
        <dbReference type="SAM" id="MobiDB-lite"/>
    </source>
</evidence>
<protein>
    <submittedName>
        <fullName evidence="2">Uncharacterized protein</fullName>
    </submittedName>
</protein>
<evidence type="ECO:0000313" key="2">
    <source>
        <dbReference type="EMBL" id="TVU37234.1"/>
    </source>
</evidence>
<dbReference type="Proteomes" id="UP000324897">
    <property type="component" value="Chromosome 4"/>
</dbReference>
<name>A0A5J9VP35_9POAL</name>
<keyword evidence="3" id="KW-1185">Reference proteome</keyword>
<feature type="region of interest" description="Disordered" evidence="1">
    <location>
        <begin position="1"/>
        <end position="82"/>
    </location>
</feature>
<dbReference type="PANTHER" id="PTHR45224">
    <property type="entry name" value="OS01G0527900 PROTEIN-RELATED"/>
    <property type="match status" value="1"/>
</dbReference>
<dbReference type="EMBL" id="RWGY01000007">
    <property type="protein sequence ID" value="TVU37234.1"/>
    <property type="molecule type" value="Genomic_DNA"/>
</dbReference>
<feature type="non-terminal residue" evidence="2">
    <location>
        <position position="441"/>
    </location>
</feature>